<gene>
    <name evidence="2" type="ORF">D4764_04G0005660</name>
</gene>
<proteinExistence type="predicted"/>
<organism evidence="2 3">
    <name type="scientific">Takifugu flavidus</name>
    <name type="common">sansaifugu</name>
    <dbReference type="NCBI Taxonomy" id="433684"/>
    <lineage>
        <taxon>Eukaryota</taxon>
        <taxon>Metazoa</taxon>
        <taxon>Chordata</taxon>
        <taxon>Craniata</taxon>
        <taxon>Vertebrata</taxon>
        <taxon>Euteleostomi</taxon>
        <taxon>Actinopterygii</taxon>
        <taxon>Neopterygii</taxon>
        <taxon>Teleostei</taxon>
        <taxon>Neoteleostei</taxon>
        <taxon>Acanthomorphata</taxon>
        <taxon>Eupercaria</taxon>
        <taxon>Tetraodontiformes</taxon>
        <taxon>Tetradontoidea</taxon>
        <taxon>Tetraodontidae</taxon>
        <taxon>Takifugu</taxon>
    </lineage>
</organism>
<sequence length="97" mass="11221">DNRKRKKVGPDRREERKGQREKTRLCSNIAPCRCGWQMQNTYFSHIPLRLQHYILHGDDEGQIVKQPDFTEGPTETPALLLLALADVVMNANQRHAI</sequence>
<evidence type="ECO:0000313" key="3">
    <source>
        <dbReference type="Proteomes" id="UP000324091"/>
    </source>
</evidence>
<reference evidence="2 3" key="1">
    <citation type="submission" date="2019-04" db="EMBL/GenBank/DDBJ databases">
        <title>Chromosome genome assembly for Takifugu flavidus.</title>
        <authorList>
            <person name="Xiao S."/>
        </authorList>
    </citation>
    <scope>NUCLEOTIDE SEQUENCE [LARGE SCALE GENOMIC DNA]</scope>
    <source>
        <strain evidence="2">HTHZ2018</strain>
        <tissue evidence="2">Muscle</tissue>
    </source>
</reference>
<comment type="caution">
    <text evidence="2">The sequence shown here is derived from an EMBL/GenBank/DDBJ whole genome shotgun (WGS) entry which is preliminary data.</text>
</comment>
<feature type="non-terminal residue" evidence="2">
    <location>
        <position position="1"/>
    </location>
</feature>
<dbReference type="AlphaFoldDB" id="A0A5C6N4T3"/>
<evidence type="ECO:0000313" key="2">
    <source>
        <dbReference type="EMBL" id="TWW61919.1"/>
    </source>
</evidence>
<dbReference type="EMBL" id="RHFK02000017">
    <property type="protein sequence ID" value="TWW61919.1"/>
    <property type="molecule type" value="Genomic_DNA"/>
</dbReference>
<accession>A0A5C6N4T3</accession>
<evidence type="ECO:0000256" key="1">
    <source>
        <dbReference type="SAM" id="MobiDB-lite"/>
    </source>
</evidence>
<keyword evidence="3" id="KW-1185">Reference proteome</keyword>
<name>A0A5C6N4T3_9TELE</name>
<protein>
    <submittedName>
        <fullName evidence="2">Uncharacterized protein</fullName>
    </submittedName>
</protein>
<feature type="compositionally biased region" description="Basic and acidic residues" evidence="1">
    <location>
        <begin position="8"/>
        <end position="22"/>
    </location>
</feature>
<dbReference type="Proteomes" id="UP000324091">
    <property type="component" value="Chromosome 4"/>
</dbReference>
<feature type="region of interest" description="Disordered" evidence="1">
    <location>
        <begin position="1"/>
        <end position="22"/>
    </location>
</feature>